<evidence type="ECO:0000313" key="11">
    <source>
        <dbReference type="EMBL" id="CAD8043739.1"/>
    </source>
</evidence>
<feature type="domain" description="GOLD" evidence="10">
    <location>
        <begin position="24"/>
        <end position="105"/>
    </location>
</feature>
<evidence type="ECO:0000256" key="4">
    <source>
        <dbReference type="ARBA" id="ARBA00022729"/>
    </source>
</evidence>
<dbReference type="GO" id="GO:0016020">
    <property type="term" value="C:membrane"/>
    <property type="evidence" value="ECO:0007669"/>
    <property type="project" value="UniProtKB-SubCell"/>
</dbReference>
<evidence type="ECO:0000256" key="2">
    <source>
        <dbReference type="ARBA" id="ARBA00007104"/>
    </source>
</evidence>
<keyword evidence="5 8" id="KW-1133">Transmembrane helix</keyword>
<dbReference type="PANTHER" id="PTHR22811">
    <property type="entry name" value="TRANSMEMBRANE EMP24 DOMAIN-CONTAINING PROTEIN"/>
    <property type="match status" value="1"/>
</dbReference>
<feature type="chain" id="PRO_5035742602" description="GOLD domain-containing protein" evidence="9">
    <location>
        <begin position="16"/>
        <end position="195"/>
    </location>
</feature>
<keyword evidence="3 7" id="KW-0812">Transmembrane</keyword>
<evidence type="ECO:0000256" key="5">
    <source>
        <dbReference type="ARBA" id="ARBA00022989"/>
    </source>
</evidence>
<dbReference type="PROSITE" id="PS50866">
    <property type="entry name" value="GOLD"/>
    <property type="match status" value="1"/>
</dbReference>
<accession>A0A8S1JQA8</accession>
<keyword evidence="6 8" id="KW-0472">Membrane</keyword>
<dbReference type="SMART" id="SM01190">
    <property type="entry name" value="EMP24_GP25L"/>
    <property type="match status" value="1"/>
</dbReference>
<evidence type="ECO:0000256" key="3">
    <source>
        <dbReference type="ARBA" id="ARBA00022692"/>
    </source>
</evidence>
<evidence type="ECO:0000256" key="7">
    <source>
        <dbReference type="RuleBase" id="RU003827"/>
    </source>
</evidence>
<protein>
    <recommendedName>
        <fullName evidence="10">GOLD domain-containing protein</fullName>
    </recommendedName>
</protein>
<reference evidence="11" key="1">
    <citation type="submission" date="2021-01" db="EMBL/GenBank/DDBJ databases">
        <authorList>
            <consortium name="Genoscope - CEA"/>
            <person name="William W."/>
        </authorList>
    </citation>
    <scope>NUCLEOTIDE SEQUENCE</scope>
</reference>
<evidence type="ECO:0000256" key="6">
    <source>
        <dbReference type="ARBA" id="ARBA00023136"/>
    </source>
</evidence>
<organism evidence="11 12">
    <name type="scientific">Paramecium primaurelia</name>
    <dbReference type="NCBI Taxonomy" id="5886"/>
    <lineage>
        <taxon>Eukaryota</taxon>
        <taxon>Sar</taxon>
        <taxon>Alveolata</taxon>
        <taxon>Ciliophora</taxon>
        <taxon>Intramacronucleata</taxon>
        <taxon>Oligohymenophorea</taxon>
        <taxon>Peniculida</taxon>
        <taxon>Parameciidae</taxon>
        <taxon>Paramecium</taxon>
    </lineage>
</organism>
<dbReference type="Proteomes" id="UP000688137">
    <property type="component" value="Unassembled WGS sequence"/>
</dbReference>
<keyword evidence="4 9" id="KW-0732">Signal</keyword>
<feature type="signal peptide" evidence="9">
    <location>
        <begin position="1"/>
        <end position="15"/>
    </location>
</feature>
<evidence type="ECO:0000256" key="1">
    <source>
        <dbReference type="ARBA" id="ARBA00004479"/>
    </source>
</evidence>
<dbReference type="AlphaFoldDB" id="A0A8S1JQA8"/>
<proteinExistence type="inferred from homology"/>
<comment type="subcellular location">
    <subcellularLocation>
        <location evidence="1 7">Membrane</location>
        <topology evidence="1 7">Single-pass type I membrane protein</topology>
    </subcellularLocation>
</comment>
<dbReference type="EMBL" id="CAJJDM010000002">
    <property type="protein sequence ID" value="CAD8043739.1"/>
    <property type="molecule type" value="Genomic_DNA"/>
</dbReference>
<dbReference type="Pfam" id="PF01105">
    <property type="entry name" value="EMP24_GP25L"/>
    <property type="match status" value="1"/>
</dbReference>
<gene>
    <name evidence="11" type="ORF">PPRIM_AZ9-3.1.T0050393</name>
</gene>
<dbReference type="InterPro" id="IPR015720">
    <property type="entry name" value="Emp24-like"/>
</dbReference>
<comment type="caution">
    <text evidence="11">The sequence shown here is derived from an EMBL/GenBank/DDBJ whole genome shotgun (WGS) entry which is preliminary data.</text>
</comment>
<dbReference type="OMA" id="ICLIYFG"/>
<evidence type="ECO:0000259" key="10">
    <source>
        <dbReference type="PROSITE" id="PS50866"/>
    </source>
</evidence>
<keyword evidence="12" id="KW-1185">Reference proteome</keyword>
<evidence type="ECO:0000256" key="8">
    <source>
        <dbReference type="SAM" id="Phobius"/>
    </source>
</evidence>
<dbReference type="InterPro" id="IPR009038">
    <property type="entry name" value="GOLD_dom"/>
</dbReference>
<sequence>MKIMYLICLIYFGHGLSVQITQKPTCFYVKSYTGNTYVTVNYQISGLDENKTEITIESENGDKLVKKQNTKEGALKQLLRDKGTYYICFKSLSKGYKTVSFDFDMEGVDKEYAQSEQFSEMSKELSRTNRNFQTIYRNQNWITDRENAHQILLEQTQQNVKWCASAKIGILIIIALTQISVVYYFFKDKDFSARV</sequence>
<evidence type="ECO:0000313" key="12">
    <source>
        <dbReference type="Proteomes" id="UP000688137"/>
    </source>
</evidence>
<name>A0A8S1JQA8_PARPR</name>
<comment type="similarity">
    <text evidence="2 7">Belongs to the EMP24/GP25L family.</text>
</comment>
<evidence type="ECO:0000256" key="9">
    <source>
        <dbReference type="SAM" id="SignalP"/>
    </source>
</evidence>
<feature type="transmembrane region" description="Helical" evidence="8">
    <location>
        <begin position="168"/>
        <end position="186"/>
    </location>
</feature>